<evidence type="ECO:0000256" key="10">
    <source>
        <dbReference type="SAM" id="MobiDB-lite"/>
    </source>
</evidence>
<dbReference type="InterPro" id="IPR046466">
    <property type="entry name" value="Borealin_C"/>
</dbReference>
<proteinExistence type="inferred from homology"/>
<evidence type="ECO:0008006" key="15">
    <source>
        <dbReference type="Google" id="ProtNLM"/>
    </source>
</evidence>
<comment type="caution">
    <text evidence="13">The sequence shown here is derived from an EMBL/GenBank/DDBJ whole genome shotgun (WGS) entry which is preliminary data.</text>
</comment>
<keyword evidence="4" id="KW-0158">Chromosome</keyword>
<feature type="compositionally biased region" description="Low complexity" evidence="10">
    <location>
        <begin position="187"/>
        <end position="197"/>
    </location>
</feature>
<reference evidence="13" key="1">
    <citation type="submission" date="2023-07" db="EMBL/GenBank/DDBJ databases">
        <authorList>
            <person name="Stuckert A."/>
        </authorList>
    </citation>
    <scope>NUCLEOTIDE SEQUENCE</scope>
</reference>
<name>A0ABN9LE76_9NEOB</name>
<evidence type="ECO:0000313" key="14">
    <source>
        <dbReference type="Proteomes" id="UP001176940"/>
    </source>
</evidence>
<evidence type="ECO:0000256" key="8">
    <source>
        <dbReference type="ARBA" id="ARBA00023306"/>
    </source>
</evidence>
<dbReference type="Proteomes" id="UP001176940">
    <property type="component" value="Unassembled WGS sequence"/>
</dbReference>
<dbReference type="InterPro" id="IPR018851">
    <property type="entry name" value="Borealin_N"/>
</dbReference>
<evidence type="ECO:0000256" key="4">
    <source>
        <dbReference type="ARBA" id="ARBA00022454"/>
    </source>
</evidence>
<sequence length="274" mass="30825">MPPKRTRKKMASRGSGDSGLGMVDPLQEQKNEKIRLFMQDFIQQKKERMMEVNKELEVLYMLPDQIFEMELLKMPMSIRQMRVGEYYKLMDMNKADSASLVKADSLDEELQEAKLVRKNSKKAKVTTTIGPPDPKVMSTVQKTRTVQKVVKSKSLVSLTNDSGKKTSSLPRSISATPLNKAPKKMVSTSSSRTISRTSRNVMAPTTRITRSITRSRACSSVTDIPTLHEGLPFVHIPLVDGQTLSTEYDDLETLDVELLRQDTVQHIHTLVVSG</sequence>
<feature type="domain" description="Borealin C-terminal" evidence="12">
    <location>
        <begin position="171"/>
        <end position="271"/>
    </location>
</feature>
<feature type="compositionally biased region" description="Polar residues" evidence="10">
    <location>
        <begin position="159"/>
        <end position="177"/>
    </location>
</feature>
<evidence type="ECO:0000256" key="5">
    <source>
        <dbReference type="ARBA" id="ARBA00022618"/>
    </source>
</evidence>
<feature type="region of interest" description="Disordered" evidence="10">
    <location>
        <begin position="1"/>
        <end position="23"/>
    </location>
</feature>
<keyword evidence="8" id="KW-0131">Cell cycle</keyword>
<keyword evidence="5" id="KW-0132">Cell division</keyword>
<evidence type="ECO:0000256" key="2">
    <source>
        <dbReference type="ARBA" id="ARBA00004584"/>
    </source>
</evidence>
<comment type="similarity">
    <text evidence="3">Belongs to the borealin family.</text>
</comment>
<keyword evidence="7" id="KW-0539">Nucleus</keyword>
<dbReference type="Pfam" id="PF10512">
    <property type="entry name" value="Borealin"/>
    <property type="match status" value="1"/>
</dbReference>
<evidence type="ECO:0000256" key="9">
    <source>
        <dbReference type="ARBA" id="ARBA00023328"/>
    </source>
</evidence>
<feature type="region of interest" description="Disordered" evidence="10">
    <location>
        <begin position="159"/>
        <end position="197"/>
    </location>
</feature>
<evidence type="ECO:0000256" key="1">
    <source>
        <dbReference type="ARBA" id="ARBA00004123"/>
    </source>
</evidence>
<evidence type="ECO:0000259" key="11">
    <source>
        <dbReference type="Pfam" id="PF10444"/>
    </source>
</evidence>
<feature type="domain" description="Borealin N-terminal" evidence="11">
    <location>
        <begin position="33"/>
        <end position="88"/>
    </location>
</feature>
<dbReference type="Pfam" id="PF10444">
    <property type="entry name" value="Nbl1_Borealin_N"/>
    <property type="match status" value="1"/>
</dbReference>
<accession>A0ABN9LE76</accession>
<protein>
    <recommendedName>
        <fullName evidence="15">Borealin</fullName>
    </recommendedName>
</protein>
<comment type="subcellular location">
    <subcellularLocation>
        <location evidence="2">Chromosome</location>
        <location evidence="2">Centromere</location>
    </subcellularLocation>
    <subcellularLocation>
        <location evidence="1">Nucleus</location>
    </subcellularLocation>
</comment>
<organism evidence="13 14">
    <name type="scientific">Ranitomeya imitator</name>
    <name type="common">mimic poison frog</name>
    <dbReference type="NCBI Taxonomy" id="111125"/>
    <lineage>
        <taxon>Eukaryota</taxon>
        <taxon>Metazoa</taxon>
        <taxon>Chordata</taxon>
        <taxon>Craniata</taxon>
        <taxon>Vertebrata</taxon>
        <taxon>Euteleostomi</taxon>
        <taxon>Amphibia</taxon>
        <taxon>Batrachia</taxon>
        <taxon>Anura</taxon>
        <taxon>Neobatrachia</taxon>
        <taxon>Hyloidea</taxon>
        <taxon>Dendrobatidae</taxon>
        <taxon>Dendrobatinae</taxon>
        <taxon>Ranitomeya</taxon>
    </lineage>
</organism>
<dbReference type="EMBL" id="CAUEEQ010013089">
    <property type="protein sequence ID" value="CAJ0936977.1"/>
    <property type="molecule type" value="Genomic_DNA"/>
</dbReference>
<dbReference type="PANTHER" id="PTHR16040">
    <property type="entry name" value="AUSTRALIN, ISOFORM A-RELATED"/>
    <property type="match status" value="1"/>
</dbReference>
<evidence type="ECO:0000313" key="13">
    <source>
        <dbReference type="EMBL" id="CAJ0936977.1"/>
    </source>
</evidence>
<evidence type="ECO:0000256" key="6">
    <source>
        <dbReference type="ARBA" id="ARBA00022776"/>
    </source>
</evidence>
<keyword evidence="14" id="KW-1185">Reference proteome</keyword>
<evidence type="ECO:0000256" key="3">
    <source>
        <dbReference type="ARBA" id="ARBA00009914"/>
    </source>
</evidence>
<dbReference type="Gene3D" id="6.10.250.1900">
    <property type="match status" value="1"/>
</dbReference>
<keyword evidence="9" id="KW-0137">Centromere</keyword>
<evidence type="ECO:0000256" key="7">
    <source>
        <dbReference type="ARBA" id="ARBA00023242"/>
    </source>
</evidence>
<gene>
    <name evidence="13" type="ORF">RIMI_LOCUS7038924</name>
</gene>
<feature type="compositionally biased region" description="Basic residues" evidence="10">
    <location>
        <begin position="1"/>
        <end position="11"/>
    </location>
</feature>
<keyword evidence="6" id="KW-0498">Mitosis</keyword>
<dbReference type="PANTHER" id="PTHR16040:SF5">
    <property type="entry name" value="BOREALIN-2-RELATED"/>
    <property type="match status" value="1"/>
</dbReference>
<evidence type="ECO:0000259" key="12">
    <source>
        <dbReference type="Pfam" id="PF10512"/>
    </source>
</evidence>
<dbReference type="InterPro" id="IPR018867">
    <property type="entry name" value="Cell_div_borealin"/>
</dbReference>